<protein>
    <submittedName>
        <fullName evidence="1">Uncharacterized protein</fullName>
    </submittedName>
</protein>
<evidence type="ECO:0000313" key="2">
    <source>
        <dbReference type="Proteomes" id="UP000827872"/>
    </source>
</evidence>
<keyword evidence="2" id="KW-1185">Reference proteome</keyword>
<name>A0ACB8ET82_9SAUR</name>
<proteinExistence type="predicted"/>
<gene>
    <name evidence="1" type="ORF">K3G42_028671</name>
</gene>
<dbReference type="EMBL" id="CM037620">
    <property type="protein sequence ID" value="KAH7995806.1"/>
    <property type="molecule type" value="Genomic_DNA"/>
</dbReference>
<comment type="caution">
    <text evidence="1">The sequence shown here is derived from an EMBL/GenBank/DDBJ whole genome shotgun (WGS) entry which is preliminary data.</text>
</comment>
<accession>A0ACB8ET82</accession>
<reference evidence="1" key="1">
    <citation type="submission" date="2021-08" db="EMBL/GenBank/DDBJ databases">
        <title>The first chromosome-level gecko genome reveals the dynamic sex chromosomes of Neotropical dwarf geckos (Sphaerodactylidae: Sphaerodactylus).</title>
        <authorList>
            <person name="Pinto B.J."/>
            <person name="Keating S.E."/>
            <person name="Gamble T."/>
        </authorList>
    </citation>
    <scope>NUCLEOTIDE SEQUENCE</scope>
    <source>
        <strain evidence="1">TG3544</strain>
    </source>
</reference>
<sequence>MFSSWAQLPRKPGDAAGPGHPQAGCRIGLVGGAQQTLCLRSTKSEGVLCNMTLVGVSRVVPSGKIYNQIFDDETKLVRTLGEARSKLAQHKLPQNPGRIPLVRRVEGYSSSGFLSDRQQMWVEGLPSDDFTENPVLYKEISTQALQKAQVSEDIAAAREVRGLAEIIIPEKKNSDIIERISNTRKCRHEDMVAALRQELASLGRERELSILEPGKWFLTKLAGSDKNLVHLFQRIENGSDLETCSIQNFEEVWDLISQETLQRKQWIRELDEALRQAEVARTGLIKDVLRKYTKMLEDIAYLLPSDVHRVIHKEAMMINQALLANRRAIARLFVNLMEADLKKDVFLRCRMDERMQAWKTTQKELIVASFRKFMEDERIQNPSIVKKELENMRQDQLTLNEKRTALLYSLGNLLPLTHSKAEINEWYESVVALNKRIDTHNVQYMMRIRIQYEKVCQECLSYVQECRCIENRSIVGLSL</sequence>
<evidence type="ECO:0000313" key="1">
    <source>
        <dbReference type="EMBL" id="KAH7995806.1"/>
    </source>
</evidence>
<organism evidence="1 2">
    <name type="scientific">Sphaerodactylus townsendi</name>
    <dbReference type="NCBI Taxonomy" id="933632"/>
    <lineage>
        <taxon>Eukaryota</taxon>
        <taxon>Metazoa</taxon>
        <taxon>Chordata</taxon>
        <taxon>Craniata</taxon>
        <taxon>Vertebrata</taxon>
        <taxon>Euteleostomi</taxon>
        <taxon>Lepidosauria</taxon>
        <taxon>Squamata</taxon>
        <taxon>Bifurcata</taxon>
        <taxon>Gekkota</taxon>
        <taxon>Sphaerodactylidae</taxon>
        <taxon>Sphaerodactylus</taxon>
    </lineage>
</organism>
<dbReference type="Proteomes" id="UP000827872">
    <property type="component" value="Linkage Group LG07"/>
</dbReference>